<dbReference type="EMBL" id="CP017717">
    <property type="protein sequence ID" value="AQZ67752.1"/>
    <property type="molecule type" value="Genomic_DNA"/>
</dbReference>
<dbReference type="KEGG" id="noa:BKM31_45425"/>
<organism evidence="2 3">
    <name type="scientific">[Actinomadura] parvosata subsp. kistnae</name>
    <dbReference type="NCBI Taxonomy" id="1909395"/>
    <lineage>
        <taxon>Bacteria</taxon>
        <taxon>Bacillati</taxon>
        <taxon>Actinomycetota</taxon>
        <taxon>Actinomycetes</taxon>
        <taxon>Streptosporangiales</taxon>
        <taxon>Streptosporangiaceae</taxon>
        <taxon>Nonomuraea</taxon>
    </lineage>
</organism>
<keyword evidence="1" id="KW-0472">Membrane</keyword>
<evidence type="ECO:0000256" key="1">
    <source>
        <dbReference type="SAM" id="Phobius"/>
    </source>
</evidence>
<gene>
    <name evidence="2" type="ORF">BKM31_45425</name>
</gene>
<keyword evidence="3" id="KW-1185">Reference proteome</keyword>
<accession>A0A1V0AC96</accession>
<evidence type="ECO:0000313" key="3">
    <source>
        <dbReference type="Proteomes" id="UP000190797"/>
    </source>
</evidence>
<evidence type="ECO:0000313" key="2">
    <source>
        <dbReference type="EMBL" id="AQZ67752.1"/>
    </source>
</evidence>
<dbReference type="Proteomes" id="UP000190797">
    <property type="component" value="Chromosome"/>
</dbReference>
<protein>
    <submittedName>
        <fullName evidence="2">Uncharacterized protein</fullName>
    </submittedName>
</protein>
<keyword evidence="1" id="KW-0812">Transmembrane</keyword>
<feature type="transmembrane region" description="Helical" evidence="1">
    <location>
        <begin position="36"/>
        <end position="56"/>
    </location>
</feature>
<sequence>MRLGLIVGASTGGLLGVIVLMSAALGAEHALTLTSLLVCIGGAVVTAVAFIALGYYGRFQQRHYGHYPHEAQDEVGDKE</sequence>
<keyword evidence="1" id="KW-1133">Transmembrane helix</keyword>
<proteinExistence type="predicted"/>
<dbReference type="AlphaFoldDB" id="A0A1V0AC96"/>
<reference evidence="3" key="1">
    <citation type="journal article" date="2017" name="Med. Chem. Commun.">
        <title>Nonomuraea sp. ATCC 55076 harbours the largest actinomycete chromosome to date and the kistamicin biosynthetic gene cluster.</title>
        <authorList>
            <person name="Nazari B."/>
            <person name="Forneris C.C."/>
            <person name="Gibson M.I."/>
            <person name="Moon K."/>
            <person name="Schramma K.R."/>
            <person name="Seyedsayamdost M.R."/>
        </authorList>
    </citation>
    <scope>NUCLEOTIDE SEQUENCE [LARGE SCALE GENOMIC DNA]</scope>
    <source>
        <strain evidence="3">ATCC 55076</strain>
    </source>
</reference>
<name>A0A1V0AC96_9ACTN</name>